<dbReference type="InterPro" id="IPR011047">
    <property type="entry name" value="Quinoprotein_ADH-like_sf"/>
</dbReference>
<dbReference type="SMART" id="SM00320">
    <property type="entry name" value="WD40"/>
    <property type="match status" value="11"/>
</dbReference>
<keyword evidence="1 3" id="KW-0853">WD repeat</keyword>
<dbReference type="EMBL" id="RSAS01000148">
    <property type="protein sequence ID" value="RRR75970.1"/>
    <property type="molecule type" value="Genomic_DNA"/>
</dbReference>
<dbReference type="InterPro" id="IPR036322">
    <property type="entry name" value="WD40_repeat_dom_sf"/>
</dbReference>
<name>A0A426U7C8_9CHLR</name>
<protein>
    <recommendedName>
        <fullName evidence="5">Vps41 beta-propeller domain-containing protein</fullName>
    </recommendedName>
</protein>
<evidence type="ECO:0000256" key="4">
    <source>
        <dbReference type="SAM" id="SignalP"/>
    </source>
</evidence>
<evidence type="ECO:0000256" key="1">
    <source>
        <dbReference type="ARBA" id="ARBA00022574"/>
    </source>
</evidence>
<evidence type="ECO:0000256" key="3">
    <source>
        <dbReference type="PROSITE-ProRule" id="PRU00221"/>
    </source>
</evidence>
<feature type="repeat" description="WD" evidence="3">
    <location>
        <begin position="461"/>
        <end position="502"/>
    </location>
</feature>
<feature type="domain" description="Vps41 beta-propeller" evidence="5">
    <location>
        <begin position="386"/>
        <end position="449"/>
    </location>
</feature>
<feature type="repeat" description="WD" evidence="3">
    <location>
        <begin position="155"/>
        <end position="196"/>
    </location>
</feature>
<dbReference type="AlphaFoldDB" id="A0A426U7C8"/>
<dbReference type="CDD" id="cd00200">
    <property type="entry name" value="WD40"/>
    <property type="match status" value="1"/>
</dbReference>
<accession>A0A426U7C8</accession>
<dbReference type="PANTHER" id="PTHR44019">
    <property type="entry name" value="WD REPEAT-CONTAINING PROTEIN 55"/>
    <property type="match status" value="1"/>
</dbReference>
<dbReference type="SUPFAM" id="SSF50978">
    <property type="entry name" value="WD40 repeat-like"/>
    <property type="match status" value="1"/>
</dbReference>
<keyword evidence="2" id="KW-0677">Repeat</keyword>
<dbReference type="Pfam" id="PF00400">
    <property type="entry name" value="WD40"/>
    <property type="match status" value="4"/>
</dbReference>
<comment type="caution">
    <text evidence="6">The sequence shown here is derived from an EMBL/GenBank/DDBJ whole genome shotgun (WGS) entry which is preliminary data.</text>
</comment>
<evidence type="ECO:0000259" key="5">
    <source>
        <dbReference type="Pfam" id="PF23411"/>
    </source>
</evidence>
<reference evidence="6 7" key="1">
    <citation type="submission" date="2018-12" db="EMBL/GenBank/DDBJ databases">
        <title>Genome Sequence of Candidatus Viridilinea halotolerans isolated from saline sulfide-rich spring.</title>
        <authorList>
            <person name="Grouzdev D.S."/>
            <person name="Burganskaya E.I."/>
            <person name="Krutkina M.S."/>
            <person name="Sukhacheva M.V."/>
            <person name="Gorlenko V.M."/>
        </authorList>
    </citation>
    <scope>NUCLEOTIDE SEQUENCE [LARGE SCALE GENOMIC DNA]</scope>
    <source>
        <strain evidence="6">Chok-6</strain>
    </source>
</reference>
<keyword evidence="4" id="KW-0732">Signal</keyword>
<dbReference type="Pfam" id="PF23411">
    <property type="entry name" value="Beta-prop_Vps41"/>
    <property type="match status" value="1"/>
</dbReference>
<dbReference type="InterPro" id="IPR057780">
    <property type="entry name" value="Beta-prop_Vps41"/>
</dbReference>
<evidence type="ECO:0000313" key="7">
    <source>
        <dbReference type="Proteomes" id="UP000280307"/>
    </source>
</evidence>
<feature type="repeat" description="WD" evidence="3">
    <location>
        <begin position="212"/>
        <end position="246"/>
    </location>
</feature>
<evidence type="ECO:0000256" key="2">
    <source>
        <dbReference type="ARBA" id="ARBA00022737"/>
    </source>
</evidence>
<dbReference type="InterPro" id="IPR001680">
    <property type="entry name" value="WD40_rpt"/>
</dbReference>
<dbReference type="SUPFAM" id="SSF50998">
    <property type="entry name" value="Quinoprotein alcohol dehydrogenase-like"/>
    <property type="match status" value="1"/>
</dbReference>
<feature type="repeat" description="WD" evidence="3">
    <location>
        <begin position="419"/>
        <end position="452"/>
    </location>
</feature>
<dbReference type="InterPro" id="IPR050505">
    <property type="entry name" value="WDR55/POC1"/>
</dbReference>
<evidence type="ECO:0000313" key="6">
    <source>
        <dbReference type="EMBL" id="RRR75970.1"/>
    </source>
</evidence>
<dbReference type="PROSITE" id="PS50082">
    <property type="entry name" value="WD_REPEATS_2"/>
    <property type="match status" value="4"/>
</dbReference>
<proteinExistence type="predicted"/>
<gene>
    <name evidence="6" type="ORF">EI684_03720</name>
</gene>
<dbReference type="Proteomes" id="UP000280307">
    <property type="component" value="Unassembled WGS sequence"/>
</dbReference>
<dbReference type="Gene3D" id="2.130.10.10">
    <property type="entry name" value="YVTN repeat-like/Quinoprotein amine dehydrogenase"/>
    <property type="match status" value="4"/>
</dbReference>
<dbReference type="PROSITE" id="PS51257">
    <property type="entry name" value="PROKAR_LIPOPROTEIN"/>
    <property type="match status" value="1"/>
</dbReference>
<feature type="chain" id="PRO_5019221987" description="Vps41 beta-propeller domain-containing protein" evidence="4">
    <location>
        <begin position="19"/>
        <end position="664"/>
    </location>
</feature>
<dbReference type="PROSITE" id="PS50294">
    <property type="entry name" value="WD_REPEATS_REGION"/>
    <property type="match status" value="2"/>
</dbReference>
<dbReference type="SUPFAM" id="SSF101898">
    <property type="entry name" value="NHL repeat"/>
    <property type="match status" value="1"/>
</dbReference>
<feature type="signal peptide" evidence="4">
    <location>
        <begin position="1"/>
        <end position="18"/>
    </location>
</feature>
<sequence>MKALHPIFYLSLFALGLAACGFEALPSTQLVAPSPAETMAPLGLLLVTPEPRRTSGVANIAEAAADAPLLQRTQVWGDGVPLALALNPQETDLFVATTRSLQRRDARDLKALFWQEPLGQAPVALALAPDGATLALALEQRVELRDAATGQLRTTLRHSADVQALAFAPEHPLLAVGMGSEAIMIWDVAAGRPLQELQLHAVRDPLALPGPLTSMRFAPDGDHLATGDQNGNLVIWQLSTGQALRQLSVGQRVISEVAFSPDGLVVAAASEGWRSEAGAVWLWNVIDGTLLSRLGIDTAERMLEPVLRLAFARDGTTLVAGTATGQILRWAWPTGELLSEITGHRAAISGLVLTAGGGMLSAGRDGAIRRWSGDGFVIDQHVDLPAISAVAMGDKQFALGGEDGSLKLWSEQGHFIPSIAAHRSAINALAISPDGRMLASAGNDGLVRLWRLPNGVSRGGLVAHEGPVLALAFNATGTQLASVGWDGTLRLWSVATGELHRTLTVIEHDGLGATAVLAVSFAPSGNEVFATAYNGEVRRFALPTGTPLPTLRTAGGGWLVALEHGSNGNLAALDDTGMLWTWDAAGTLLGREALADATAVALLPVGQLLTVGPSGGLRLWQFSADGPQHRTSSACYGDSLAVTPDGSQALVGSRRGFVELWELP</sequence>
<organism evidence="6 7">
    <name type="scientific">Candidatus Viridilinea halotolerans</name>
    <dbReference type="NCBI Taxonomy" id="2491704"/>
    <lineage>
        <taxon>Bacteria</taxon>
        <taxon>Bacillati</taxon>
        <taxon>Chloroflexota</taxon>
        <taxon>Chloroflexia</taxon>
        <taxon>Chloroflexales</taxon>
        <taxon>Chloroflexineae</taxon>
        <taxon>Oscillochloridaceae</taxon>
        <taxon>Candidatus Viridilinea</taxon>
    </lineage>
</organism>
<dbReference type="InterPro" id="IPR015943">
    <property type="entry name" value="WD40/YVTN_repeat-like_dom_sf"/>
</dbReference>
<dbReference type="PANTHER" id="PTHR44019:SF8">
    <property type="entry name" value="POC1 CENTRIOLAR PROTEIN HOMOLOG"/>
    <property type="match status" value="1"/>
</dbReference>